<evidence type="ECO:0000313" key="3">
    <source>
        <dbReference type="Proteomes" id="UP001500902"/>
    </source>
</evidence>
<name>A0ABP7CER9_9ACTN</name>
<comment type="caution">
    <text evidence="2">The sequence shown here is derived from an EMBL/GenBank/DDBJ whole genome shotgun (WGS) entry which is preliminary data.</text>
</comment>
<reference evidence="3" key="1">
    <citation type="journal article" date="2019" name="Int. J. Syst. Evol. Microbiol.">
        <title>The Global Catalogue of Microorganisms (GCM) 10K type strain sequencing project: providing services to taxonomists for standard genome sequencing and annotation.</title>
        <authorList>
            <consortium name="The Broad Institute Genomics Platform"/>
            <consortium name="The Broad Institute Genome Sequencing Center for Infectious Disease"/>
            <person name="Wu L."/>
            <person name="Ma J."/>
        </authorList>
    </citation>
    <scope>NUCLEOTIDE SEQUENCE [LARGE SCALE GENOMIC DNA]</scope>
    <source>
        <strain evidence="3">JCM 16904</strain>
    </source>
</reference>
<proteinExistence type="predicted"/>
<dbReference type="Proteomes" id="UP001500902">
    <property type="component" value="Unassembled WGS sequence"/>
</dbReference>
<organism evidence="2 3">
    <name type="scientific">Nonomuraea antimicrobica</name>
    <dbReference type="NCBI Taxonomy" id="561173"/>
    <lineage>
        <taxon>Bacteria</taxon>
        <taxon>Bacillati</taxon>
        <taxon>Actinomycetota</taxon>
        <taxon>Actinomycetes</taxon>
        <taxon>Streptosporangiales</taxon>
        <taxon>Streptosporangiaceae</taxon>
        <taxon>Nonomuraea</taxon>
    </lineage>
</organism>
<sequence length="1248" mass="134835">MTTRPTLLVPVGLDALVVNTTLQGRDGFRTWQHNYQALDDYMSPEPDEGDRQSNDQAHNHTGVHLHWTLPRGLRHGVQDPRTGQIRYPLVPNRWLVTRFSGTTTRRAKAWVIESDCPYSGHAYDEGQPYDRSSPYLVSGDTLRAWQASSDPYRNTMTPDAPQVLIGLAFPLTDTATPWAERAADVPPFVTAMSTGDPYFTTYTPHNSNVFSFLDDLSDVTSAGTLGYQVVGWYSDPDADILASLPADTSYADHLAHLGWQDPRHTGQDTAVTPATRSLYCGTTLTVSWDPNARSAPAPDPLDTINDSGALNLAIGNSTEDAFTALAGRTLHATGAAPSSADLQLLRTFLHNVLDLADEKGGDARVRRHVHDASFGASAGGHHWTVTPPPADTGDPASAPAPFTPPPWLTTLNDDQRRLDTRLGELATQQWRLNALWLKYGLADAVSPRPGDAPDPDRMLQELDPDRDGSLAHTVRAMTAQVRELAAKVPQPDHTVPREGEHDAFLAGISAFAEARGLTGGATLKAVPNAPYWHAGDPVVSLSGILPPADTTVPDEPLPVRPLTGDVPSPLVSAVTVTGTTITGSGRTPAVPGLDALPPEIPALLTEYFLLDPGNAPALAAATGLPTGEISAVIAAHRPADYTGTLPALGLTPWAQPWEPLFMEWKVAYRHIPYAVGTQRCWTFDGTDYHYTPGTAIDPDRVTITGISGLGPHPRSLFAGRLKEFVAQHGTDDQRGQLDAWLTAIGDWAFLAQELTGFNERLAARDTRAFRRPTTDDTDHPHIAGLAGWPDAASDDGLPARYRGRVTSVPYLPGAANAPFHEMRQGQIHIEELFLYDKFGRVLNVVSPDTETGGLHDYRNFPLVIDTPLAAGTSLTPTIASVAQLPPRPLQPARLDFDLLDAQTGTRIVRTAADPNPIGGWILPNHLDHSLLLYDPAGRLLGTYRLLTTAQGQRTGQWEPPPDGTLTTLDQVAALAPFVAGLIRAPELAAQANLTAFLDAIDATLWTTEPLGQRADQNLSVLIGRPLALVPAQLRLTLQGPPLPDTRWAATLDPPPPVFTGHRFEVRLGDQAARDDGLIGYFTADGAAGYRYDRFHSLISPDDGQDYVTQIGPPGPAPDGNYLRLTFADPAPTRLLLLLDPRAAVHATSGITPTATATVPPSHVDDALRHLQVLFRFGPVLTTEHAQTLAFPRPGEKHGSWSWLRPAIGQAAWTAYELTPALPDAQFPDSPATLEDGRLRLLTEPEQQQ</sequence>
<keyword evidence="3" id="KW-1185">Reference proteome</keyword>
<evidence type="ECO:0000313" key="2">
    <source>
        <dbReference type="EMBL" id="GAA3686186.1"/>
    </source>
</evidence>
<protein>
    <submittedName>
        <fullName evidence="2">Uncharacterized protein</fullName>
    </submittedName>
</protein>
<dbReference type="RefSeq" id="WP_344885248.1">
    <property type="nucleotide sequence ID" value="NZ_BAAAZP010000102.1"/>
</dbReference>
<dbReference type="EMBL" id="BAAAZP010000102">
    <property type="protein sequence ID" value="GAA3686186.1"/>
    <property type="molecule type" value="Genomic_DNA"/>
</dbReference>
<feature type="region of interest" description="Disordered" evidence="1">
    <location>
        <begin position="39"/>
        <end position="58"/>
    </location>
</feature>
<accession>A0ABP7CER9</accession>
<gene>
    <name evidence="2" type="ORF">GCM10022224_058790</name>
</gene>
<evidence type="ECO:0000256" key="1">
    <source>
        <dbReference type="SAM" id="MobiDB-lite"/>
    </source>
</evidence>